<dbReference type="EMBL" id="JALJYF010000001">
    <property type="protein sequence ID" value="MCP1726321.1"/>
    <property type="molecule type" value="Genomic_DNA"/>
</dbReference>
<gene>
    <name evidence="3" type="ORF">J2T60_000286</name>
</gene>
<dbReference type="SMART" id="SM00332">
    <property type="entry name" value="PP2Cc"/>
    <property type="match status" value="1"/>
</dbReference>
<dbReference type="Proteomes" id="UP001523550">
    <property type="component" value="Unassembled WGS sequence"/>
</dbReference>
<sequence length="273" mass="29919">MAAEGQLAAAGRTDTGRKRPHNEDAIEMAPEAGLMVLADGMGGYSAGEVASRLAVETVLQVVRNASPMERGDRVLQEAVAKANRIILEKAQEDPDRQGMGTTVAICLFRGRRVTLAHVGDSRVYRLRRGRLKQLTTDHSLNQELLDRGYYTRLEARQANNRHVITRALGVGPQVEASICEETVADGDIFLLCSDGLTDMVDDHSIRYTLENAGGDLQERADQLIKRANELGGRDNISVILVQAGQTLEGLDRSPLLQLARQLGEWLKSKRAQP</sequence>
<feature type="region of interest" description="Disordered" evidence="1">
    <location>
        <begin position="1"/>
        <end position="23"/>
    </location>
</feature>
<dbReference type="NCBIfam" id="NF033484">
    <property type="entry name" value="Stp1_PP2C_phos"/>
    <property type="match status" value="1"/>
</dbReference>
<dbReference type="SMART" id="SM00331">
    <property type="entry name" value="PP2C_SIG"/>
    <property type="match status" value="1"/>
</dbReference>
<dbReference type="PANTHER" id="PTHR13832:SF827">
    <property type="entry name" value="PROTEIN PHOSPHATASE 1L"/>
    <property type="match status" value="1"/>
</dbReference>
<dbReference type="Gene3D" id="3.60.40.10">
    <property type="entry name" value="PPM-type phosphatase domain"/>
    <property type="match status" value="1"/>
</dbReference>
<keyword evidence="4" id="KW-1185">Reference proteome</keyword>
<evidence type="ECO:0000259" key="2">
    <source>
        <dbReference type="PROSITE" id="PS51746"/>
    </source>
</evidence>
<protein>
    <submittedName>
        <fullName evidence="3">Protein phosphatase</fullName>
        <ecNumber evidence="3">3.1.3.16</ecNumber>
    </submittedName>
</protein>
<reference evidence="3 4" key="1">
    <citation type="submission" date="2022-03" db="EMBL/GenBank/DDBJ databases">
        <title>Genomic Encyclopedia of Type Strains, Phase III (KMG-III): the genomes of soil and plant-associated and newly described type strains.</title>
        <authorList>
            <person name="Whitman W."/>
        </authorList>
    </citation>
    <scope>NUCLEOTIDE SEQUENCE [LARGE SCALE GENOMIC DNA]</scope>
    <source>
        <strain evidence="3 4">BSker1</strain>
    </source>
</reference>
<dbReference type="InterPro" id="IPR036457">
    <property type="entry name" value="PPM-type-like_dom_sf"/>
</dbReference>
<dbReference type="EC" id="3.1.3.16" evidence="3"/>
<dbReference type="GO" id="GO:0004722">
    <property type="term" value="F:protein serine/threonine phosphatase activity"/>
    <property type="evidence" value="ECO:0007669"/>
    <property type="project" value="UniProtKB-EC"/>
</dbReference>
<dbReference type="SUPFAM" id="SSF81606">
    <property type="entry name" value="PP2C-like"/>
    <property type="match status" value="1"/>
</dbReference>
<evidence type="ECO:0000256" key="1">
    <source>
        <dbReference type="SAM" id="MobiDB-lite"/>
    </source>
</evidence>
<evidence type="ECO:0000313" key="4">
    <source>
        <dbReference type="Proteomes" id="UP001523550"/>
    </source>
</evidence>
<dbReference type="Pfam" id="PF13672">
    <property type="entry name" value="PP2C_2"/>
    <property type="match status" value="1"/>
</dbReference>
<dbReference type="InterPro" id="IPR001932">
    <property type="entry name" value="PPM-type_phosphatase-like_dom"/>
</dbReference>
<dbReference type="InterPro" id="IPR015655">
    <property type="entry name" value="PP2C"/>
</dbReference>
<feature type="domain" description="PPM-type phosphatase" evidence="2">
    <location>
        <begin position="9"/>
        <end position="243"/>
    </location>
</feature>
<accession>A0ABT1G4V3</accession>
<dbReference type="CDD" id="cd00143">
    <property type="entry name" value="PP2Cc"/>
    <property type="match status" value="1"/>
</dbReference>
<dbReference type="PROSITE" id="PS51746">
    <property type="entry name" value="PPM_2"/>
    <property type="match status" value="1"/>
</dbReference>
<dbReference type="RefSeq" id="WP_253444409.1">
    <property type="nucleotide sequence ID" value="NZ_JALJYF010000001.1"/>
</dbReference>
<evidence type="ECO:0000313" key="3">
    <source>
        <dbReference type="EMBL" id="MCP1726321.1"/>
    </source>
</evidence>
<dbReference type="PANTHER" id="PTHR13832">
    <property type="entry name" value="PROTEIN PHOSPHATASE 2C"/>
    <property type="match status" value="1"/>
</dbReference>
<keyword evidence="3" id="KW-0378">Hydrolase</keyword>
<name>A0ABT1G4V3_9GAMM</name>
<feature type="compositionally biased region" description="Basic and acidic residues" evidence="1">
    <location>
        <begin position="14"/>
        <end position="23"/>
    </location>
</feature>
<comment type="caution">
    <text evidence="3">The sequence shown here is derived from an EMBL/GenBank/DDBJ whole genome shotgun (WGS) entry which is preliminary data.</text>
</comment>
<proteinExistence type="predicted"/>
<organism evidence="3 4">
    <name type="scientific">Natronospira proteinivora</name>
    <dbReference type="NCBI Taxonomy" id="1807133"/>
    <lineage>
        <taxon>Bacteria</taxon>
        <taxon>Pseudomonadati</taxon>
        <taxon>Pseudomonadota</taxon>
        <taxon>Gammaproteobacteria</taxon>
        <taxon>Natronospirales</taxon>
        <taxon>Natronospiraceae</taxon>
        <taxon>Natronospira</taxon>
    </lineage>
</organism>